<protein>
    <submittedName>
        <fullName evidence="2">Uncharacterized protein</fullName>
    </submittedName>
</protein>
<feature type="transmembrane region" description="Helical" evidence="1">
    <location>
        <begin position="203"/>
        <end position="228"/>
    </location>
</feature>
<dbReference type="PANTHER" id="PTHR36434">
    <property type="entry name" value="MEMBRANE PROTEASE YUGP-RELATED"/>
    <property type="match status" value="1"/>
</dbReference>
<dbReference type="EMBL" id="UINC01075396">
    <property type="protein sequence ID" value="SVC13530.1"/>
    <property type="molecule type" value="Genomic_DNA"/>
</dbReference>
<organism evidence="2">
    <name type="scientific">marine metagenome</name>
    <dbReference type="NCBI Taxonomy" id="408172"/>
    <lineage>
        <taxon>unclassified sequences</taxon>
        <taxon>metagenomes</taxon>
        <taxon>ecological metagenomes</taxon>
    </lineage>
</organism>
<name>A0A382JN31_9ZZZZ</name>
<keyword evidence="1" id="KW-0472">Membrane</keyword>
<feature type="transmembrane region" description="Helical" evidence="1">
    <location>
        <begin position="6"/>
        <end position="25"/>
    </location>
</feature>
<reference evidence="2" key="1">
    <citation type="submission" date="2018-05" db="EMBL/GenBank/DDBJ databases">
        <authorList>
            <person name="Lanie J.A."/>
            <person name="Ng W.-L."/>
            <person name="Kazmierczak K.M."/>
            <person name="Andrzejewski T.M."/>
            <person name="Davidsen T.M."/>
            <person name="Wayne K.J."/>
            <person name="Tettelin H."/>
            <person name="Glass J.I."/>
            <person name="Rusch D."/>
            <person name="Podicherti R."/>
            <person name="Tsui H.-C.T."/>
            <person name="Winkler M.E."/>
        </authorList>
    </citation>
    <scope>NUCLEOTIDE SEQUENCE</scope>
</reference>
<keyword evidence="1" id="KW-0812">Transmembrane</keyword>
<feature type="transmembrane region" description="Helical" evidence="1">
    <location>
        <begin position="145"/>
        <end position="168"/>
    </location>
</feature>
<dbReference type="Pfam" id="PF04298">
    <property type="entry name" value="Zn_peptidase_2"/>
    <property type="match status" value="1"/>
</dbReference>
<keyword evidence="1" id="KW-1133">Transmembrane helix</keyword>
<dbReference type="InterPro" id="IPR007395">
    <property type="entry name" value="Zn_peptidase_2"/>
</dbReference>
<evidence type="ECO:0000256" key="1">
    <source>
        <dbReference type="SAM" id="Phobius"/>
    </source>
</evidence>
<evidence type="ECO:0000313" key="2">
    <source>
        <dbReference type="EMBL" id="SVC13530.1"/>
    </source>
</evidence>
<dbReference type="AlphaFoldDB" id="A0A382JN31"/>
<gene>
    <name evidence="2" type="ORF">METZ01_LOCUS266384</name>
</gene>
<proteinExistence type="predicted"/>
<dbReference type="PANTHER" id="PTHR36434:SF1">
    <property type="entry name" value="MEMBRANE PROTEASE YUGP-RELATED"/>
    <property type="match status" value="1"/>
</dbReference>
<sequence length="234" mass="26599">MVKLIMYALPFLALFTPNLWVQYTFRKNDKHLSDMPFTGQEFGKKIIAQNELKNVEIESVKKGDHYDPSEKRVCIVKDRLDKKSITSISIVCHEIGHALQDKENYAPLKWRQTLIEKTHIFQKIGSVVLIVGIPSIFAATKSPVFTLICAFIALGCLSTNALIHLVTLPVEFDASFKRALPILKKYVPKENLEQCKSVLRAAALTYVAGSIVSIFRLRSIFLIFTGLFRMVLRR</sequence>
<accession>A0A382JN31</accession>